<accession>A0A1X7GD00</accession>
<feature type="coiled-coil region" evidence="1">
    <location>
        <begin position="201"/>
        <end position="257"/>
    </location>
</feature>
<keyword evidence="3" id="KW-0732">Signal</keyword>
<name>A0A1X7GD00_9SPHN</name>
<feature type="chain" id="PRO_5011965115" evidence="3">
    <location>
        <begin position="39"/>
        <end position="278"/>
    </location>
</feature>
<protein>
    <submittedName>
        <fullName evidence="4">Uncharacterized protein</fullName>
    </submittedName>
</protein>
<feature type="region of interest" description="Disordered" evidence="2">
    <location>
        <begin position="46"/>
        <end position="147"/>
    </location>
</feature>
<reference evidence="5" key="1">
    <citation type="submission" date="2017-04" db="EMBL/GenBank/DDBJ databases">
        <authorList>
            <person name="Varghese N."/>
            <person name="Submissions S."/>
        </authorList>
    </citation>
    <scope>NUCLEOTIDE SEQUENCE [LARGE SCALE GENOMIC DNA]</scope>
    <source>
        <strain evidence="5">Dd16</strain>
    </source>
</reference>
<keyword evidence="1" id="KW-0175">Coiled coil</keyword>
<organism evidence="4 5">
    <name type="scientific">Allosphingosinicella indica</name>
    <dbReference type="NCBI Taxonomy" id="941907"/>
    <lineage>
        <taxon>Bacteria</taxon>
        <taxon>Pseudomonadati</taxon>
        <taxon>Pseudomonadota</taxon>
        <taxon>Alphaproteobacteria</taxon>
        <taxon>Sphingomonadales</taxon>
        <taxon>Sphingomonadaceae</taxon>
        <taxon>Allosphingosinicella</taxon>
    </lineage>
</organism>
<keyword evidence="5" id="KW-1185">Reference proteome</keyword>
<dbReference type="Proteomes" id="UP000192934">
    <property type="component" value="Chromosome I"/>
</dbReference>
<feature type="signal peptide" evidence="3">
    <location>
        <begin position="1"/>
        <end position="38"/>
    </location>
</feature>
<dbReference type="RefSeq" id="WP_210189340.1">
    <property type="nucleotide sequence ID" value="NZ_LT840185.1"/>
</dbReference>
<gene>
    <name evidence="4" type="ORF">SAMN06295910_1575</name>
</gene>
<proteinExistence type="predicted"/>
<evidence type="ECO:0000256" key="1">
    <source>
        <dbReference type="SAM" id="Coils"/>
    </source>
</evidence>
<evidence type="ECO:0000313" key="5">
    <source>
        <dbReference type="Proteomes" id="UP000192934"/>
    </source>
</evidence>
<dbReference type="EMBL" id="LT840185">
    <property type="protein sequence ID" value="SMF67937.1"/>
    <property type="molecule type" value="Genomic_DNA"/>
</dbReference>
<evidence type="ECO:0000256" key="3">
    <source>
        <dbReference type="SAM" id="SignalP"/>
    </source>
</evidence>
<dbReference type="STRING" id="941907.SAMN06295910_1575"/>
<evidence type="ECO:0000313" key="4">
    <source>
        <dbReference type="EMBL" id="SMF67937.1"/>
    </source>
</evidence>
<sequence length="278" mass="29821">MTAVHRPIMRPVVVKYPMRFLLAFAGVAAAALAMPAAAQQSDGRLGDILESLPPEDGAVPLPEADAPFAPRVTPPPPSAMPPGPVQPVVTSRTSSGIGIADLPPSQVVSGPYGGGERPADMPFGPPTDDPANAPRLGGDLAETEDDPAAEPVAVADAEGVNPYTDDAAEPAEPVILTAEQQQAIWEENERARLAEADRRMAARAEEILRAREARAAEYEAQIAARQAEMEAQDADYRRTLDEARQNMERDRAAWEARVRACRAGDQSACATREERRRY</sequence>
<dbReference type="AlphaFoldDB" id="A0A1X7GD00"/>
<feature type="compositionally biased region" description="Pro residues" evidence="2">
    <location>
        <begin position="72"/>
        <end position="85"/>
    </location>
</feature>
<evidence type="ECO:0000256" key="2">
    <source>
        <dbReference type="SAM" id="MobiDB-lite"/>
    </source>
</evidence>